<keyword evidence="6" id="KW-0408">Iron</keyword>
<name>A0A3N4LJN1_9PEZI</name>
<comment type="similarity">
    <text evidence="2">Belongs to the alkB family.</text>
</comment>
<reference evidence="10 11" key="1">
    <citation type="journal article" date="2018" name="Nat. Ecol. Evol.">
        <title>Pezizomycetes genomes reveal the molecular basis of ectomycorrhizal truffle lifestyle.</title>
        <authorList>
            <person name="Murat C."/>
            <person name="Payen T."/>
            <person name="Noel B."/>
            <person name="Kuo A."/>
            <person name="Morin E."/>
            <person name="Chen J."/>
            <person name="Kohler A."/>
            <person name="Krizsan K."/>
            <person name="Balestrini R."/>
            <person name="Da Silva C."/>
            <person name="Montanini B."/>
            <person name="Hainaut M."/>
            <person name="Levati E."/>
            <person name="Barry K.W."/>
            <person name="Belfiori B."/>
            <person name="Cichocki N."/>
            <person name="Clum A."/>
            <person name="Dockter R.B."/>
            <person name="Fauchery L."/>
            <person name="Guy J."/>
            <person name="Iotti M."/>
            <person name="Le Tacon F."/>
            <person name="Lindquist E.A."/>
            <person name="Lipzen A."/>
            <person name="Malagnac F."/>
            <person name="Mello A."/>
            <person name="Molinier V."/>
            <person name="Miyauchi S."/>
            <person name="Poulain J."/>
            <person name="Riccioni C."/>
            <person name="Rubini A."/>
            <person name="Sitrit Y."/>
            <person name="Splivallo R."/>
            <person name="Traeger S."/>
            <person name="Wang M."/>
            <person name="Zifcakova L."/>
            <person name="Wipf D."/>
            <person name="Zambonelli A."/>
            <person name="Paolocci F."/>
            <person name="Nowrousian M."/>
            <person name="Ottonello S."/>
            <person name="Baldrian P."/>
            <person name="Spatafora J.W."/>
            <person name="Henrissat B."/>
            <person name="Nagy L.G."/>
            <person name="Aury J.M."/>
            <person name="Wincker P."/>
            <person name="Grigoriev I.V."/>
            <person name="Bonfante P."/>
            <person name="Martin F.M."/>
        </authorList>
    </citation>
    <scope>NUCLEOTIDE SEQUENCE [LARGE SCALE GENOMIC DNA]</scope>
    <source>
        <strain evidence="10 11">ATCC MYA-4762</strain>
    </source>
</reference>
<gene>
    <name evidence="10" type="ORF">L211DRAFT_858236</name>
</gene>
<dbReference type="InterPro" id="IPR027450">
    <property type="entry name" value="AlkB-like"/>
</dbReference>
<evidence type="ECO:0000313" key="10">
    <source>
        <dbReference type="EMBL" id="RPB21928.1"/>
    </source>
</evidence>
<dbReference type="PANTHER" id="PTHR46030">
    <property type="entry name" value="ALPHA-KETOGLUTARATE-DEPENDENT DIOXYGENASE ALKB HOMOLOG 6"/>
    <property type="match status" value="1"/>
</dbReference>
<evidence type="ECO:0000256" key="3">
    <source>
        <dbReference type="ARBA" id="ARBA00022723"/>
    </source>
</evidence>
<evidence type="ECO:0000256" key="1">
    <source>
        <dbReference type="ARBA" id="ARBA00004123"/>
    </source>
</evidence>
<evidence type="ECO:0000256" key="8">
    <source>
        <dbReference type="SAM" id="MobiDB-lite"/>
    </source>
</evidence>
<dbReference type="Gene3D" id="2.60.120.590">
    <property type="entry name" value="Alpha-ketoglutarate-dependent dioxygenase AlkB-like"/>
    <property type="match status" value="1"/>
</dbReference>
<accession>A0A3N4LJN1</accession>
<dbReference type="EMBL" id="ML121556">
    <property type="protein sequence ID" value="RPB21928.1"/>
    <property type="molecule type" value="Genomic_DNA"/>
</dbReference>
<dbReference type="STRING" id="1051890.A0A3N4LJN1"/>
<evidence type="ECO:0000256" key="5">
    <source>
        <dbReference type="ARBA" id="ARBA00023002"/>
    </source>
</evidence>
<evidence type="ECO:0000256" key="4">
    <source>
        <dbReference type="ARBA" id="ARBA00022964"/>
    </source>
</evidence>
<comment type="subcellular location">
    <subcellularLocation>
        <location evidence="1">Nucleus</location>
    </subcellularLocation>
</comment>
<feature type="region of interest" description="Disordered" evidence="8">
    <location>
        <begin position="1"/>
        <end position="30"/>
    </location>
</feature>
<dbReference type="OrthoDB" id="412814at2759"/>
<keyword evidence="4" id="KW-0223">Dioxygenase</keyword>
<dbReference type="InterPro" id="IPR032862">
    <property type="entry name" value="ALKBH6"/>
</dbReference>
<dbReference type="GO" id="GO:0051213">
    <property type="term" value="F:dioxygenase activity"/>
    <property type="evidence" value="ECO:0007669"/>
    <property type="project" value="UniProtKB-KW"/>
</dbReference>
<evidence type="ECO:0000256" key="2">
    <source>
        <dbReference type="ARBA" id="ARBA00007879"/>
    </source>
</evidence>
<evidence type="ECO:0000259" key="9">
    <source>
        <dbReference type="PROSITE" id="PS51471"/>
    </source>
</evidence>
<dbReference type="PROSITE" id="PS51471">
    <property type="entry name" value="FE2OG_OXY"/>
    <property type="match status" value="1"/>
</dbReference>
<dbReference type="InterPro" id="IPR037151">
    <property type="entry name" value="AlkB-like_sf"/>
</dbReference>
<keyword evidence="3" id="KW-0479">Metal-binding</keyword>
<protein>
    <recommendedName>
        <fullName evidence="9">Fe2OG dioxygenase domain-containing protein</fullName>
    </recommendedName>
</protein>
<dbReference type="SUPFAM" id="SSF51197">
    <property type="entry name" value="Clavaminate synthase-like"/>
    <property type="match status" value="1"/>
</dbReference>
<dbReference type="InParanoid" id="A0A3N4LJN1"/>
<evidence type="ECO:0000256" key="7">
    <source>
        <dbReference type="ARBA" id="ARBA00023242"/>
    </source>
</evidence>
<dbReference type="PANTHER" id="PTHR46030:SF1">
    <property type="entry name" value="ALPHA-KETOGLUTARATE-DEPENDENT DIOXYGENASE ALKB HOMOLOG 6"/>
    <property type="match status" value="1"/>
</dbReference>
<dbReference type="Proteomes" id="UP000267821">
    <property type="component" value="Unassembled WGS sequence"/>
</dbReference>
<feature type="compositionally biased region" description="Basic and acidic residues" evidence="8">
    <location>
        <begin position="1"/>
        <end position="10"/>
    </location>
</feature>
<evidence type="ECO:0000256" key="6">
    <source>
        <dbReference type="ARBA" id="ARBA00023004"/>
    </source>
</evidence>
<sequence length="277" mass="31079">MFSFHRDLHVPVDNPDPSSTSSTTTAPHPPGFGTWECPLSPVSDFNDSEIPELPCTAYYIPNFITVAEEQQLLNRISNAPKPHWTHLSHRRLLTYPSALTPSNILLNSPLPLWLTAPYIPRMQSLNLWSRSPHGQPNHVLINEYRPGEGIMPHEDGPAYHPMVATISLGSPIVLDIYEKNEMRNPEEKRIPIWRILQEPRSLLVTTGELYTGFLHGVEGVDVDEQLRPGQGGIANWELLGDQEGFVAGRSTRGMRTSLTYRDVLRVSNLGGKVLGRR</sequence>
<keyword evidence="5" id="KW-0560">Oxidoreductase</keyword>
<organism evidence="10 11">
    <name type="scientific">Terfezia boudieri ATCC MYA-4762</name>
    <dbReference type="NCBI Taxonomy" id="1051890"/>
    <lineage>
        <taxon>Eukaryota</taxon>
        <taxon>Fungi</taxon>
        <taxon>Dikarya</taxon>
        <taxon>Ascomycota</taxon>
        <taxon>Pezizomycotina</taxon>
        <taxon>Pezizomycetes</taxon>
        <taxon>Pezizales</taxon>
        <taxon>Pezizaceae</taxon>
        <taxon>Terfezia</taxon>
    </lineage>
</organism>
<dbReference type="GO" id="GO:0046872">
    <property type="term" value="F:metal ion binding"/>
    <property type="evidence" value="ECO:0007669"/>
    <property type="project" value="UniProtKB-KW"/>
</dbReference>
<evidence type="ECO:0000313" key="11">
    <source>
        <dbReference type="Proteomes" id="UP000267821"/>
    </source>
</evidence>
<dbReference type="InterPro" id="IPR005123">
    <property type="entry name" value="Oxoglu/Fe-dep_dioxygenase_dom"/>
</dbReference>
<dbReference type="GO" id="GO:0005634">
    <property type="term" value="C:nucleus"/>
    <property type="evidence" value="ECO:0007669"/>
    <property type="project" value="UniProtKB-SubCell"/>
</dbReference>
<proteinExistence type="inferred from homology"/>
<keyword evidence="7" id="KW-0539">Nucleus</keyword>
<feature type="domain" description="Fe2OG dioxygenase" evidence="9">
    <location>
        <begin position="135"/>
        <end position="264"/>
    </location>
</feature>
<dbReference type="AlphaFoldDB" id="A0A3N4LJN1"/>
<dbReference type="Pfam" id="PF13532">
    <property type="entry name" value="2OG-FeII_Oxy_2"/>
    <property type="match status" value="1"/>
</dbReference>
<keyword evidence="11" id="KW-1185">Reference proteome</keyword>